<dbReference type="InterPro" id="IPR009057">
    <property type="entry name" value="Homeodomain-like_sf"/>
</dbReference>
<keyword evidence="6" id="KW-1185">Reference proteome</keyword>
<dbReference type="PANTHER" id="PTHR47506">
    <property type="entry name" value="TRANSCRIPTIONAL REGULATORY PROTEIN"/>
    <property type="match status" value="1"/>
</dbReference>
<dbReference type="AlphaFoldDB" id="A0A379JHD5"/>
<dbReference type="Gene3D" id="1.10.357.10">
    <property type="entry name" value="Tetracycline Repressor, domain 2"/>
    <property type="match status" value="1"/>
</dbReference>
<evidence type="ECO:0000256" key="2">
    <source>
        <dbReference type="ARBA" id="ARBA00023163"/>
    </source>
</evidence>
<feature type="compositionally biased region" description="Basic and acidic residues" evidence="3">
    <location>
        <begin position="26"/>
        <end position="36"/>
    </location>
</feature>
<dbReference type="Gene3D" id="1.10.10.60">
    <property type="entry name" value="Homeodomain-like"/>
    <property type="match status" value="1"/>
</dbReference>
<accession>A0A379JHD5</accession>
<dbReference type="RefSeq" id="WP_039819211.1">
    <property type="nucleotide sequence ID" value="NZ_UGRY01000003.1"/>
</dbReference>
<dbReference type="SUPFAM" id="SSF48498">
    <property type="entry name" value="Tetracyclin repressor-like, C-terminal domain"/>
    <property type="match status" value="1"/>
</dbReference>
<dbReference type="Proteomes" id="UP000255467">
    <property type="component" value="Unassembled WGS sequence"/>
</dbReference>
<protein>
    <recommendedName>
        <fullName evidence="4">Tetracyclin repressor-like C-terminal domain-containing protein</fullName>
    </recommendedName>
</protein>
<organism evidence="5 6">
    <name type="scientific">Nocardia otitidiscaviarum</name>
    <dbReference type="NCBI Taxonomy" id="1823"/>
    <lineage>
        <taxon>Bacteria</taxon>
        <taxon>Bacillati</taxon>
        <taxon>Actinomycetota</taxon>
        <taxon>Actinomycetes</taxon>
        <taxon>Mycobacteriales</taxon>
        <taxon>Nocardiaceae</taxon>
        <taxon>Nocardia</taxon>
    </lineage>
</organism>
<proteinExistence type="predicted"/>
<gene>
    <name evidence="5" type="ORF">NCTC1934_05195</name>
</gene>
<keyword evidence="2" id="KW-0804">Transcription</keyword>
<dbReference type="SUPFAM" id="SSF46689">
    <property type="entry name" value="Homeodomain-like"/>
    <property type="match status" value="1"/>
</dbReference>
<dbReference type="InterPro" id="IPR011075">
    <property type="entry name" value="TetR_C"/>
</dbReference>
<dbReference type="InterPro" id="IPR036271">
    <property type="entry name" value="Tet_transcr_reg_TetR-rel_C_sf"/>
</dbReference>
<evidence type="ECO:0000259" key="4">
    <source>
        <dbReference type="Pfam" id="PF16925"/>
    </source>
</evidence>
<dbReference type="PANTHER" id="PTHR47506:SF6">
    <property type="entry name" value="HTH-TYPE TRANSCRIPTIONAL REPRESSOR NEMR"/>
    <property type="match status" value="1"/>
</dbReference>
<keyword evidence="1" id="KW-0805">Transcription regulation</keyword>
<feature type="domain" description="Tetracyclin repressor-like C-terminal" evidence="4">
    <location>
        <begin position="107"/>
        <end position="213"/>
    </location>
</feature>
<evidence type="ECO:0000313" key="5">
    <source>
        <dbReference type="EMBL" id="SUD47870.1"/>
    </source>
</evidence>
<sequence>MAEHVADPGADRMPDDATSPGAPPTDGRRSRGDRSRKAITRRAVDLASLDGLDGLSFGRLADELSISKAGIQTLFRTKERLQLATIDEARTVFVDTVIRPAVTAPEGAERLWALIGNWIDYATAPLFPGGCFWTANLAEFDSRPGPVRDALMEQHHAWLAALAHELRVAADRGEIAAPEPEVTAFQLQAVLSAMNIALRWGDADSVRRAHRALDTLLAPSTRHSTSNTR</sequence>
<dbReference type="Pfam" id="PF16925">
    <property type="entry name" value="TetR_C_13"/>
    <property type="match status" value="1"/>
</dbReference>
<feature type="compositionally biased region" description="Basic and acidic residues" evidence="3">
    <location>
        <begin position="1"/>
        <end position="15"/>
    </location>
</feature>
<name>A0A379JHD5_9NOCA</name>
<evidence type="ECO:0000256" key="3">
    <source>
        <dbReference type="SAM" id="MobiDB-lite"/>
    </source>
</evidence>
<evidence type="ECO:0000313" key="6">
    <source>
        <dbReference type="Proteomes" id="UP000255467"/>
    </source>
</evidence>
<evidence type="ECO:0000256" key="1">
    <source>
        <dbReference type="ARBA" id="ARBA00023015"/>
    </source>
</evidence>
<feature type="region of interest" description="Disordered" evidence="3">
    <location>
        <begin position="1"/>
        <end position="37"/>
    </location>
</feature>
<reference evidence="5 6" key="1">
    <citation type="submission" date="2018-06" db="EMBL/GenBank/DDBJ databases">
        <authorList>
            <consortium name="Pathogen Informatics"/>
            <person name="Doyle S."/>
        </authorList>
    </citation>
    <scope>NUCLEOTIDE SEQUENCE [LARGE SCALE GENOMIC DNA]</scope>
    <source>
        <strain evidence="5 6">NCTC1934</strain>
    </source>
</reference>
<dbReference type="EMBL" id="UGRY01000003">
    <property type="protein sequence ID" value="SUD47870.1"/>
    <property type="molecule type" value="Genomic_DNA"/>
</dbReference>